<evidence type="ECO:0000256" key="13">
    <source>
        <dbReference type="ARBA" id="ARBA00038512"/>
    </source>
</evidence>
<dbReference type="InterPro" id="IPR029000">
    <property type="entry name" value="Cyclophilin-like_dom_sf"/>
</dbReference>
<dbReference type="SUPFAM" id="SSF50891">
    <property type="entry name" value="Cyclophilin-like"/>
    <property type="match status" value="1"/>
</dbReference>
<comment type="subcellular location">
    <subcellularLocation>
        <location evidence="3">Cytoplasm</location>
    </subcellularLocation>
    <subcellularLocation>
        <location evidence="2">Nucleus speckle</location>
    </subcellularLocation>
</comment>
<evidence type="ECO:0000259" key="16">
    <source>
        <dbReference type="PROSITE" id="PS50072"/>
    </source>
</evidence>
<proteinExistence type="inferred from homology"/>
<keyword evidence="8 15" id="KW-0697">Rotamase</keyword>
<keyword evidence="12" id="KW-0539">Nucleus</keyword>
<dbReference type="PROSITE" id="PS50072">
    <property type="entry name" value="CSA_PPIASE_2"/>
    <property type="match status" value="1"/>
</dbReference>
<keyword evidence="6" id="KW-0747">Spliceosome</keyword>
<dbReference type="GO" id="GO:0006457">
    <property type="term" value="P:protein folding"/>
    <property type="evidence" value="ECO:0007669"/>
    <property type="project" value="TreeGrafter"/>
</dbReference>
<evidence type="ECO:0000256" key="1">
    <source>
        <dbReference type="ARBA" id="ARBA00000971"/>
    </source>
</evidence>
<evidence type="ECO:0000256" key="15">
    <source>
        <dbReference type="RuleBase" id="RU363019"/>
    </source>
</evidence>
<evidence type="ECO:0000256" key="5">
    <source>
        <dbReference type="ARBA" id="ARBA00022664"/>
    </source>
</evidence>
<keyword evidence="9" id="KW-0143">Chaperone</keyword>
<dbReference type="Pfam" id="PF00160">
    <property type="entry name" value="Pro_isomerase"/>
    <property type="match status" value="1"/>
</dbReference>
<dbReference type="PRINTS" id="PR00153">
    <property type="entry name" value="CSAPPISMRASE"/>
</dbReference>
<evidence type="ECO:0000256" key="11">
    <source>
        <dbReference type="ARBA" id="ARBA00023235"/>
    </source>
</evidence>
<dbReference type="Proteomes" id="UP000694427">
    <property type="component" value="Unplaced"/>
</dbReference>
<feature type="domain" description="PPIase cyclophilin-type" evidence="16">
    <location>
        <begin position="105"/>
        <end position="267"/>
    </location>
</feature>
<dbReference type="InterPro" id="IPR002130">
    <property type="entry name" value="Cyclophilin-type_PPIase_dom"/>
</dbReference>
<evidence type="ECO:0000313" key="18">
    <source>
        <dbReference type="Proteomes" id="UP000694427"/>
    </source>
</evidence>
<sequence length="268" mass="29467">MIFCEAALKPCVFVKSEEWTNTTQAHGQQVNKRLGVTCPSVASVEVLLQVTVVTSRVNIFESFPKNSWCESWGTLIVHISAVWSDISLKTTMNVQPSNPNNPIVFFDVTVGGQEVGRMKIELFADIVPKTAENFRQFCTGEFKKDGVPVGYKGCTFHRVIKDFMIQCGDFVNGDGTGICSIYRGPFADENFRMKHSGPGLLSMANSGPGTNGCQFFITCTKCDWLDGKHVVFGKVVDGLLVMRKIENVPTGPNNKPKLPIVVAQCGEM</sequence>
<dbReference type="GO" id="GO:0003755">
    <property type="term" value="F:peptidyl-prolyl cis-trans isomerase activity"/>
    <property type="evidence" value="ECO:0007669"/>
    <property type="project" value="UniProtKB-UniRule"/>
</dbReference>
<evidence type="ECO:0000256" key="9">
    <source>
        <dbReference type="ARBA" id="ARBA00023186"/>
    </source>
</evidence>
<evidence type="ECO:0000256" key="12">
    <source>
        <dbReference type="ARBA" id="ARBA00023242"/>
    </source>
</evidence>
<dbReference type="FunFam" id="2.40.100.10:FF:000017">
    <property type="entry name" value="Peptidyl-prolyl cis-trans isomerase"/>
    <property type="match status" value="1"/>
</dbReference>
<comment type="function">
    <text evidence="14">PPIase that catalyzes the cis-trans isomerization of proline imidic peptide bonds in oligopeptides and may therefore assist protein folding. Participates in pre-mRNA splicing. May play a role in the assembly of the U4/U5/U6 tri-snRNP complex, one of the building blocks of the spliceosome. May act as a chaperone.</text>
</comment>
<accession>A0A8C1Q354</accession>
<dbReference type="Gene3D" id="2.40.100.10">
    <property type="entry name" value="Cyclophilin-like"/>
    <property type="match status" value="1"/>
</dbReference>
<keyword evidence="11 15" id="KW-0413">Isomerase</keyword>
<keyword evidence="4" id="KW-0963">Cytoplasm</keyword>
<dbReference type="GO" id="GO:0016607">
    <property type="term" value="C:nuclear speck"/>
    <property type="evidence" value="ECO:0007669"/>
    <property type="project" value="UniProtKB-SubCell"/>
</dbReference>
<dbReference type="GO" id="GO:0008380">
    <property type="term" value="P:RNA splicing"/>
    <property type="evidence" value="ECO:0007669"/>
    <property type="project" value="UniProtKB-KW"/>
</dbReference>
<comment type="similarity">
    <text evidence="13">Belongs to the cyclophilin-type PPIase family. PPIase H subfamily.</text>
</comment>
<dbReference type="GO" id="GO:0005737">
    <property type="term" value="C:cytoplasm"/>
    <property type="evidence" value="ECO:0007669"/>
    <property type="project" value="UniProtKB-SubCell"/>
</dbReference>
<evidence type="ECO:0000256" key="3">
    <source>
        <dbReference type="ARBA" id="ARBA00004496"/>
    </source>
</evidence>
<evidence type="ECO:0000313" key="17">
    <source>
        <dbReference type="Ensembl" id="ENSCCRP00010114395.1"/>
    </source>
</evidence>
<dbReference type="AlphaFoldDB" id="A0A8C1Q354"/>
<dbReference type="GO" id="GO:0016018">
    <property type="term" value="F:cyclosporin A binding"/>
    <property type="evidence" value="ECO:0007669"/>
    <property type="project" value="TreeGrafter"/>
</dbReference>
<evidence type="ECO:0000256" key="2">
    <source>
        <dbReference type="ARBA" id="ARBA00004324"/>
    </source>
</evidence>
<evidence type="ECO:0000256" key="7">
    <source>
        <dbReference type="ARBA" id="ARBA00022990"/>
    </source>
</evidence>
<dbReference type="CDD" id="cd01926">
    <property type="entry name" value="cyclophilin_ABH_like"/>
    <property type="match status" value="1"/>
</dbReference>
<keyword evidence="5" id="KW-0507">mRNA processing</keyword>
<dbReference type="Ensembl" id="ENSCCRT00010127210.1">
    <property type="protein sequence ID" value="ENSCCRP00010114395.1"/>
    <property type="gene ID" value="ENSCCRG00010050295.1"/>
</dbReference>
<comment type="catalytic activity">
    <reaction evidence="1 15">
        <text>[protein]-peptidylproline (omega=180) = [protein]-peptidylproline (omega=0)</text>
        <dbReference type="Rhea" id="RHEA:16237"/>
        <dbReference type="Rhea" id="RHEA-COMP:10747"/>
        <dbReference type="Rhea" id="RHEA-COMP:10748"/>
        <dbReference type="ChEBI" id="CHEBI:83833"/>
        <dbReference type="ChEBI" id="CHEBI:83834"/>
        <dbReference type="EC" id="5.2.1.8"/>
    </reaction>
</comment>
<reference evidence="17" key="2">
    <citation type="submission" date="2025-09" db="UniProtKB">
        <authorList>
            <consortium name="Ensembl"/>
        </authorList>
    </citation>
    <scope>IDENTIFICATION</scope>
</reference>
<dbReference type="GO" id="GO:0006397">
    <property type="term" value="P:mRNA processing"/>
    <property type="evidence" value="ECO:0007669"/>
    <property type="project" value="UniProtKB-KW"/>
</dbReference>
<evidence type="ECO:0000256" key="6">
    <source>
        <dbReference type="ARBA" id="ARBA00022728"/>
    </source>
</evidence>
<organism evidence="17 18">
    <name type="scientific">Cyprinus carpio</name>
    <name type="common">Common carp</name>
    <dbReference type="NCBI Taxonomy" id="7962"/>
    <lineage>
        <taxon>Eukaryota</taxon>
        <taxon>Metazoa</taxon>
        <taxon>Chordata</taxon>
        <taxon>Craniata</taxon>
        <taxon>Vertebrata</taxon>
        <taxon>Euteleostomi</taxon>
        <taxon>Actinopterygii</taxon>
        <taxon>Neopterygii</taxon>
        <taxon>Teleostei</taxon>
        <taxon>Ostariophysi</taxon>
        <taxon>Cypriniformes</taxon>
        <taxon>Cyprinidae</taxon>
        <taxon>Cyprininae</taxon>
        <taxon>Cyprinus</taxon>
    </lineage>
</organism>
<name>A0A8C1Q354_CYPCA</name>
<evidence type="ECO:0000256" key="4">
    <source>
        <dbReference type="ARBA" id="ARBA00022490"/>
    </source>
</evidence>
<evidence type="ECO:0000256" key="10">
    <source>
        <dbReference type="ARBA" id="ARBA00023187"/>
    </source>
</evidence>
<evidence type="ECO:0000256" key="14">
    <source>
        <dbReference type="ARBA" id="ARBA00059766"/>
    </source>
</evidence>
<keyword evidence="18" id="KW-1185">Reference proteome</keyword>
<evidence type="ECO:0000256" key="8">
    <source>
        <dbReference type="ARBA" id="ARBA00023110"/>
    </source>
</evidence>
<keyword evidence="10" id="KW-0508">mRNA splicing</keyword>
<dbReference type="PANTHER" id="PTHR11071:SF561">
    <property type="entry name" value="PEPTIDYL-PROLYL CIS-TRANS ISOMERASE D-RELATED"/>
    <property type="match status" value="1"/>
</dbReference>
<keyword evidence="7" id="KW-0007">Acetylation</keyword>
<dbReference type="EC" id="5.2.1.8" evidence="15"/>
<dbReference type="PANTHER" id="PTHR11071">
    <property type="entry name" value="PEPTIDYL-PROLYL CIS-TRANS ISOMERASE"/>
    <property type="match status" value="1"/>
</dbReference>
<dbReference type="GO" id="GO:0005681">
    <property type="term" value="C:spliceosomal complex"/>
    <property type="evidence" value="ECO:0007669"/>
    <property type="project" value="UniProtKB-KW"/>
</dbReference>
<comment type="function">
    <text evidence="15">PPIases accelerate the folding of proteins. It catalyzes the cis-trans isomerization of proline imidic peptide bonds in oligopeptides.</text>
</comment>
<reference evidence="17" key="1">
    <citation type="submission" date="2025-08" db="UniProtKB">
        <authorList>
            <consortium name="Ensembl"/>
        </authorList>
    </citation>
    <scope>IDENTIFICATION</scope>
</reference>
<protein>
    <recommendedName>
        <fullName evidence="15">Peptidyl-prolyl cis-trans isomerase</fullName>
        <shortName evidence="15">PPIase</shortName>
        <ecNumber evidence="15">5.2.1.8</ecNumber>
    </recommendedName>
</protein>